<organism evidence="2 3">
    <name type="scientific">Chryseobacterium taeanense</name>
    <dbReference type="NCBI Taxonomy" id="311334"/>
    <lineage>
        <taxon>Bacteria</taxon>
        <taxon>Pseudomonadati</taxon>
        <taxon>Bacteroidota</taxon>
        <taxon>Flavobacteriia</taxon>
        <taxon>Flavobacteriales</taxon>
        <taxon>Weeksellaceae</taxon>
        <taxon>Chryseobacterium group</taxon>
        <taxon>Chryseobacterium</taxon>
    </lineage>
</organism>
<protein>
    <submittedName>
        <fullName evidence="2">Uncharacterized protein</fullName>
    </submittedName>
</protein>
<keyword evidence="1" id="KW-0472">Membrane</keyword>
<keyword evidence="3" id="KW-1185">Reference proteome</keyword>
<evidence type="ECO:0000313" key="3">
    <source>
        <dbReference type="Proteomes" id="UP000198869"/>
    </source>
</evidence>
<evidence type="ECO:0000313" key="2">
    <source>
        <dbReference type="EMBL" id="SDH87417.1"/>
    </source>
</evidence>
<reference evidence="3" key="1">
    <citation type="submission" date="2016-10" db="EMBL/GenBank/DDBJ databases">
        <authorList>
            <person name="Varghese N."/>
            <person name="Submissions S."/>
        </authorList>
    </citation>
    <scope>NUCLEOTIDE SEQUENCE [LARGE SCALE GENOMIC DNA]</scope>
    <source>
        <strain evidence="3">DSM 17071</strain>
    </source>
</reference>
<evidence type="ECO:0000256" key="1">
    <source>
        <dbReference type="SAM" id="Phobius"/>
    </source>
</evidence>
<keyword evidence="1" id="KW-0812">Transmembrane</keyword>
<keyword evidence="1" id="KW-1133">Transmembrane helix</keyword>
<dbReference type="RefSeq" id="WP_175443604.1">
    <property type="nucleotide sequence ID" value="NZ_FNDW01000002.1"/>
</dbReference>
<dbReference type="AlphaFoldDB" id="A0A1G8FZ54"/>
<gene>
    <name evidence="2" type="ORF">SAMN05421846_102350</name>
</gene>
<dbReference type="Proteomes" id="UP000198869">
    <property type="component" value="Unassembled WGS sequence"/>
</dbReference>
<proteinExistence type="predicted"/>
<dbReference type="EMBL" id="FNDW01000002">
    <property type="protein sequence ID" value="SDH87417.1"/>
    <property type="molecule type" value="Genomic_DNA"/>
</dbReference>
<accession>A0A1G8FZ54</accession>
<feature type="transmembrane region" description="Helical" evidence="1">
    <location>
        <begin position="20"/>
        <end position="40"/>
    </location>
</feature>
<name>A0A1G8FZ54_9FLAO</name>
<sequence>MKTKIYSSVLKKKLPDKEEIRKTAKFFAVSVLALLAIGFFTTSQKLNAG</sequence>